<dbReference type="PANTHER" id="PTHR34002:SF9">
    <property type="entry name" value="XYLOGLUCAN-SPECIFIC ENDO-BETA-1,4-GLUCANASE A"/>
    <property type="match status" value="1"/>
</dbReference>
<keyword evidence="2" id="KW-0326">Glycosidase</keyword>
<evidence type="ECO:0000313" key="4">
    <source>
        <dbReference type="Proteomes" id="UP000001610"/>
    </source>
</evidence>
<evidence type="ECO:0000256" key="1">
    <source>
        <dbReference type="ARBA" id="ARBA00005519"/>
    </source>
</evidence>
<name>G3JJP9_CORMM</name>
<dbReference type="HOGENOM" id="CLU_413880_0_0_1"/>
<dbReference type="PANTHER" id="PTHR34002">
    <property type="entry name" value="BLR1656 PROTEIN"/>
    <property type="match status" value="1"/>
</dbReference>
<reference evidence="3 4" key="1">
    <citation type="journal article" date="2011" name="Genome Biol.">
        <title>Genome sequence of the insect pathogenic fungus Cordyceps militaris, a valued traditional Chinese medicine.</title>
        <authorList>
            <person name="Zheng P."/>
            <person name="Xia Y."/>
            <person name="Xiao G."/>
            <person name="Xiong C."/>
            <person name="Hu X."/>
            <person name="Zhang S."/>
            <person name="Zheng H."/>
            <person name="Huang Y."/>
            <person name="Zhou Y."/>
            <person name="Wang S."/>
            <person name="Zhao G.P."/>
            <person name="Liu X."/>
            <person name="St Leger R.J."/>
            <person name="Wang C."/>
        </authorList>
    </citation>
    <scope>NUCLEOTIDE SEQUENCE [LARGE SCALE GENOMIC DNA]</scope>
    <source>
        <strain evidence="3 4">CM01</strain>
    </source>
</reference>
<dbReference type="InParanoid" id="G3JJP9"/>
<dbReference type="AlphaFoldDB" id="G3JJP9"/>
<keyword evidence="2" id="KW-0378">Hydrolase</keyword>
<keyword evidence="3" id="KW-0430">Lectin</keyword>
<dbReference type="GO" id="GO:0030246">
    <property type="term" value="F:carbohydrate binding"/>
    <property type="evidence" value="ECO:0007669"/>
    <property type="project" value="UniProtKB-KW"/>
</dbReference>
<keyword evidence="4" id="KW-1185">Reference proteome</keyword>
<dbReference type="VEuPathDB" id="FungiDB:CCM_05447"/>
<dbReference type="KEGG" id="cmt:CCM_05447"/>
<evidence type="ECO:0000313" key="3">
    <source>
        <dbReference type="EMBL" id="EGX91289.1"/>
    </source>
</evidence>
<dbReference type="EMBL" id="JH126402">
    <property type="protein sequence ID" value="EGX91289.1"/>
    <property type="molecule type" value="Genomic_DNA"/>
</dbReference>
<dbReference type="RefSeq" id="XP_006670654.1">
    <property type="nucleotide sequence ID" value="XM_006670591.1"/>
</dbReference>
<dbReference type="OrthoDB" id="89349at2759"/>
<dbReference type="GeneID" id="18167465"/>
<sequence length="663" mass="72714">MPSPFLGFLLPMGAHLDEPCQSYPLPRFWSWAAASCTGVFYSIVKTRLWNRIVPWRFCLVFLHPETQTGAIWLCLLGKTNDSQLLNEISIDVQECIDDKKKPLCQVPVPEESAKQGPFAPPQRVSPLEIHWCSLCQCLNPPSSAVLAGSAAGQARQTPPRPQRLQGAQRPNWLPVLLSCGEAGSTSLFSPSRSHHSDLAYLRLNILICTFHPPKINRPSTTALLPLPRPTEPPITFRQRAAALPVVLVFGAPPKANLLDAFGRPTPSTLFSLKTSHCRFRLLFSGLDLLETRRQSFQPLGRPFLPPRSPRFSLFYFLPPAVAMGIGYKWILSFCMLVVPIAITLGVLFPLQNAHRSGGNAGSVLGGGGVGTGPGSGGAPKPKNNNVELATACTQFADLGNPQRYYWDKSQQQYTFNPNQWGLTSGAKSGMCMDVLFNNNGTYAKPELAPPFQVTWSYTPAPQGQNNVHAFANIKLEKIFPKKFSTIKKLFVDFEWKYVTGNDNSTASETATLAAGTTVNTNVAIDMFADTNSDTSKNNEKAAFEIMIWFAAIGPSAHVIGQDTTSVVTTLPLQDTTTNAQVLFDLYADKHPTTSQFVLTWKAKTITEKFHGDVYPLIEYILTAGNSSYPSSEAYLGSFGMGTEAYDSPSNVTFYCPDFAVQVE</sequence>
<dbReference type="InterPro" id="IPR013319">
    <property type="entry name" value="GH11/12"/>
</dbReference>
<dbReference type="GO" id="GO:0008810">
    <property type="term" value="F:cellulase activity"/>
    <property type="evidence" value="ECO:0007669"/>
    <property type="project" value="InterPro"/>
</dbReference>
<dbReference type="InterPro" id="IPR013320">
    <property type="entry name" value="ConA-like_dom_sf"/>
</dbReference>
<keyword evidence="2" id="KW-0119">Carbohydrate metabolism</keyword>
<keyword evidence="2" id="KW-0624">Polysaccharide degradation</keyword>
<accession>G3JJP9</accession>
<dbReference type="Proteomes" id="UP000001610">
    <property type="component" value="Unassembled WGS sequence"/>
</dbReference>
<dbReference type="STRING" id="983644.G3JJP9"/>
<dbReference type="SUPFAM" id="SSF49899">
    <property type="entry name" value="Concanavalin A-like lectins/glucanases"/>
    <property type="match status" value="1"/>
</dbReference>
<dbReference type="GO" id="GO:0000272">
    <property type="term" value="P:polysaccharide catabolic process"/>
    <property type="evidence" value="ECO:0007669"/>
    <property type="project" value="UniProtKB-KW"/>
</dbReference>
<organism evidence="3 4">
    <name type="scientific">Cordyceps militaris (strain CM01)</name>
    <name type="common">Caterpillar fungus</name>
    <dbReference type="NCBI Taxonomy" id="983644"/>
    <lineage>
        <taxon>Eukaryota</taxon>
        <taxon>Fungi</taxon>
        <taxon>Dikarya</taxon>
        <taxon>Ascomycota</taxon>
        <taxon>Pezizomycotina</taxon>
        <taxon>Sordariomycetes</taxon>
        <taxon>Hypocreomycetidae</taxon>
        <taxon>Hypocreales</taxon>
        <taxon>Cordycipitaceae</taxon>
        <taxon>Cordyceps</taxon>
    </lineage>
</organism>
<comment type="similarity">
    <text evidence="1 2">Belongs to the glycosyl hydrolase 12 (cellulase H) family.</text>
</comment>
<evidence type="ECO:0000256" key="2">
    <source>
        <dbReference type="RuleBase" id="RU361163"/>
    </source>
</evidence>
<dbReference type="Pfam" id="PF01670">
    <property type="entry name" value="Glyco_hydro_12"/>
    <property type="match status" value="1"/>
</dbReference>
<dbReference type="eggNOG" id="ENOG502SH4Y">
    <property type="taxonomic scope" value="Eukaryota"/>
</dbReference>
<gene>
    <name evidence="3" type="ORF">CCM_05447</name>
</gene>
<dbReference type="InterPro" id="IPR002594">
    <property type="entry name" value="GH12"/>
</dbReference>
<proteinExistence type="inferred from homology"/>
<protein>
    <submittedName>
        <fullName evidence="3">Concanavalin A-like lectin/glucanase</fullName>
    </submittedName>
</protein>
<dbReference type="Gene3D" id="2.60.120.180">
    <property type="match status" value="1"/>
</dbReference>